<reference evidence="3" key="2">
    <citation type="submission" date="2021-01" db="EMBL/GenBank/DDBJ databases">
        <authorList>
            <person name="Kang M."/>
        </authorList>
    </citation>
    <scope>NUCLEOTIDE SEQUENCE</scope>
    <source>
        <strain evidence="3">KACC 17527</strain>
    </source>
</reference>
<keyword evidence="4" id="KW-1185">Reference proteome</keyword>
<accession>A0A934TSR7</accession>
<dbReference type="AlphaFoldDB" id="A0A934TSR7"/>
<keyword evidence="1" id="KW-1133">Transmembrane helix</keyword>
<dbReference type="InterPro" id="IPR001296">
    <property type="entry name" value="Glyco_trans_1"/>
</dbReference>
<dbReference type="PANTHER" id="PTHR45947">
    <property type="entry name" value="SULFOQUINOVOSYL TRANSFERASE SQD2"/>
    <property type="match status" value="1"/>
</dbReference>
<proteinExistence type="predicted"/>
<dbReference type="GO" id="GO:0016757">
    <property type="term" value="F:glycosyltransferase activity"/>
    <property type="evidence" value="ECO:0007669"/>
    <property type="project" value="InterPro"/>
</dbReference>
<keyword evidence="1" id="KW-0472">Membrane</keyword>
<dbReference type="RefSeq" id="WP_201170621.1">
    <property type="nucleotide sequence ID" value="NZ_JAEPWM010000004.1"/>
</dbReference>
<dbReference type="Gene3D" id="3.40.50.2000">
    <property type="entry name" value="Glycogen Phosphorylase B"/>
    <property type="match status" value="2"/>
</dbReference>
<gene>
    <name evidence="3" type="ORF">JJB11_11275</name>
</gene>
<sequence>MLISAYGCEPGKGSEQGVGWHWTMQLAHDSELVVLTRSNNEEAIRGALPPEVADNVRFEFYDLPAAARKLKRKERGLYFFYLFWQWGAYRRARVLARQSRFDYAMHLTFGSIWMPTFMHLLPIPFIWGPVGGGEGVPFALIRTLSVKGRASQYLRYFLIATIGLNPLLMGVIRRARLILARTDETARLIPDAYSEKVRVVLETSMADDILASTMRTEARSNAPDLRVIYTGRLIPLKNLALGIRAVAMARRHGAGVRLTVVGDGPLRKSLEKLAHDEGIAEFVDFLGNMPQADVLASLRESDAYLFPSLKEGGVWSLMEAMAASLPVVCVDGSGMSVITDETCAIRVVPTSEEAMMQGFVDALLRLAESPQLRIQLGTNGRRRIEEQFRWEHKRQFMAAVFRDIEHVAE</sequence>
<dbReference type="CDD" id="cd03801">
    <property type="entry name" value="GT4_PimA-like"/>
    <property type="match status" value="1"/>
</dbReference>
<dbReference type="EMBL" id="JAEPWM010000004">
    <property type="protein sequence ID" value="MBK6006673.1"/>
    <property type="molecule type" value="Genomic_DNA"/>
</dbReference>
<dbReference type="InterPro" id="IPR050194">
    <property type="entry name" value="Glycosyltransferase_grp1"/>
</dbReference>
<dbReference type="Proteomes" id="UP000630528">
    <property type="component" value="Unassembled WGS sequence"/>
</dbReference>
<evidence type="ECO:0000313" key="4">
    <source>
        <dbReference type="Proteomes" id="UP000630528"/>
    </source>
</evidence>
<feature type="transmembrane region" description="Helical" evidence="1">
    <location>
        <begin position="153"/>
        <end position="172"/>
    </location>
</feature>
<evidence type="ECO:0000256" key="1">
    <source>
        <dbReference type="SAM" id="Phobius"/>
    </source>
</evidence>
<dbReference type="SUPFAM" id="SSF53756">
    <property type="entry name" value="UDP-Glycosyltransferase/glycogen phosphorylase"/>
    <property type="match status" value="1"/>
</dbReference>
<comment type="caution">
    <text evidence="3">The sequence shown here is derived from an EMBL/GenBank/DDBJ whole genome shotgun (WGS) entry which is preliminary data.</text>
</comment>
<protein>
    <submittedName>
        <fullName evidence="3">Glycosyltransferase</fullName>
    </submittedName>
</protein>
<dbReference type="Pfam" id="PF00534">
    <property type="entry name" value="Glycos_transf_1"/>
    <property type="match status" value="1"/>
</dbReference>
<evidence type="ECO:0000313" key="3">
    <source>
        <dbReference type="EMBL" id="MBK6006673.1"/>
    </source>
</evidence>
<evidence type="ECO:0000259" key="2">
    <source>
        <dbReference type="Pfam" id="PF00534"/>
    </source>
</evidence>
<feature type="domain" description="Glycosyl transferase family 1" evidence="2">
    <location>
        <begin position="218"/>
        <end position="383"/>
    </location>
</feature>
<keyword evidence="1" id="KW-0812">Transmembrane</keyword>
<reference evidence="3" key="1">
    <citation type="journal article" date="2012" name="J. Microbiol. Biotechnol.">
        <title>Ramlibacter ginsenosidimutans sp. nov., with ginsenoside-converting activity.</title>
        <authorList>
            <person name="Wang L."/>
            <person name="An D.S."/>
            <person name="Kim S.G."/>
            <person name="Jin F.X."/>
            <person name="Kim S.C."/>
            <person name="Lee S.T."/>
            <person name="Im W.T."/>
        </authorList>
    </citation>
    <scope>NUCLEOTIDE SEQUENCE</scope>
    <source>
        <strain evidence="3">KACC 17527</strain>
    </source>
</reference>
<dbReference type="PANTHER" id="PTHR45947:SF3">
    <property type="entry name" value="SULFOQUINOVOSYL TRANSFERASE SQD2"/>
    <property type="match status" value="1"/>
</dbReference>
<name>A0A934TSR7_9BURK</name>
<organism evidence="3 4">
    <name type="scientific">Ramlibacter ginsenosidimutans</name>
    <dbReference type="NCBI Taxonomy" id="502333"/>
    <lineage>
        <taxon>Bacteria</taxon>
        <taxon>Pseudomonadati</taxon>
        <taxon>Pseudomonadota</taxon>
        <taxon>Betaproteobacteria</taxon>
        <taxon>Burkholderiales</taxon>
        <taxon>Comamonadaceae</taxon>
        <taxon>Ramlibacter</taxon>
    </lineage>
</organism>